<protein>
    <submittedName>
        <fullName evidence="1">Uncharacterized protein</fullName>
    </submittedName>
</protein>
<dbReference type="RefSeq" id="WP_103921623.1">
    <property type="nucleotide sequence ID" value="NZ_FMSV02000542.1"/>
</dbReference>
<dbReference type="EMBL" id="FMSV02000542">
    <property type="protein sequence ID" value="SEH08043.1"/>
    <property type="molecule type" value="Genomic_DNA"/>
</dbReference>
<gene>
    <name evidence="1" type="ORF">MBHS_03931</name>
</gene>
<organism evidence="1 2">
    <name type="scientific">Candidatus Venteria ishoeyi</name>
    <dbReference type="NCBI Taxonomy" id="1899563"/>
    <lineage>
        <taxon>Bacteria</taxon>
        <taxon>Pseudomonadati</taxon>
        <taxon>Pseudomonadota</taxon>
        <taxon>Gammaproteobacteria</taxon>
        <taxon>Thiotrichales</taxon>
        <taxon>Thiotrichaceae</taxon>
        <taxon>Venteria</taxon>
    </lineage>
</organism>
<reference evidence="1 2" key="1">
    <citation type="submission" date="2016-10" db="EMBL/GenBank/DDBJ databases">
        <authorList>
            <person name="de Groot N.N."/>
        </authorList>
    </citation>
    <scope>NUCLEOTIDE SEQUENCE [LARGE SCALE GENOMIC DNA]</scope>
    <source>
        <strain evidence="1">MBHS1</strain>
    </source>
</reference>
<name>A0A1H6FEG8_9GAMM</name>
<proteinExistence type="predicted"/>
<keyword evidence="2" id="KW-1185">Reference proteome</keyword>
<dbReference type="OrthoDB" id="9805095at2"/>
<dbReference type="Proteomes" id="UP000236724">
    <property type="component" value="Unassembled WGS sequence"/>
</dbReference>
<accession>A0A1H6FEG8</accession>
<evidence type="ECO:0000313" key="2">
    <source>
        <dbReference type="Proteomes" id="UP000236724"/>
    </source>
</evidence>
<sequence length="64" mass="7359">MDTSYYNAVDKMEKINVDADYKVGWMSGYLHNPEREEQLLNEAYESGFEDGGNGETGNFDKWAK</sequence>
<dbReference type="AlphaFoldDB" id="A0A1H6FEG8"/>
<evidence type="ECO:0000313" key="1">
    <source>
        <dbReference type="EMBL" id="SEH08043.1"/>
    </source>
</evidence>